<comment type="caution">
    <text evidence="1">The sequence shown here is derived from an EMBL/GenBank/DDBJ whole genome shotgun (WGS) entry which is preliminary data.</text>
</comment>
<dbReference type="Proteomes" id="UP000607653">
    <property type="component" value="Unassembled WGS sequence"/>
</dbReference>
<name>A0A822YNK9_NELNU</name>
<sequence length="55" mass="6353">MPMLQIRCESSVPRRTNSDKILFMDLNIRQVTVSTCDFRKMVVTSNFITLLNANC</sequence>
<dbReference type="AlphaFoldDB" id="A0A822YNK9"/>
<proteinExistence type="predicted"/>
<gene>
    <name evidence="1" type="ORF">HUJ06_006404</name>
</gene>
<evidence type="ECO:0000313" key="1">
    <source>
        <dbReference type="EMBL" id="DAD35764.1"/>
    </source>
</evidence>
<protein>
    <submittedName>
        <fullName evidence="1">Uncharacterized protein</fullName>
    </submittedName>
</protein>
<accession>A0A822YNK9</accession>
<evidence type="ECO:0000313" key="2">
    <source>
        <dbReference type="Proteomes" id="UP000607653"/>
    </source>
</evidence>
<reference evidence="1 2" key="1">
    <citation type="journal article" date="2020" name="Mol. Biol. Evol.">
        <title>Distinct Expression and Methylation Patterns for Genes with Different Fates following a Single Whole-Genome Duplication in Flowering Plants.</title>
        <authorList>
            <person name="Shi T."/>
            <person name="Rahmani R.S."/>
            <person name="Gugger P.F."/>
            <person name="Wang M."/>
            <person name="Li H."/>
            <person name="Zhang Y."/>
            <person name="Li Z."/>
            <person name="Wang Q."/>
            <person name="Van de Peer Y."/>
            <person name="Marchal K."/>
            <person name="Chen J."/>
        </authorList>
    </citation>
    <scope>NUCLEOTIDE SEQUENCE [LARGE SCALE GENOMIC DNA]</scope>
    <source>
        <tissue evidence="1">Leaf</tissue>
    </source>
</reference>
<organism evidence="1 2">
    <name type="scientific">Nelumbo nucifera</name>
    <name type="common">Sacred lotus</name>
    <dbReference type="NCBI Taxonomy" id="4432"/>
    <lineage>
        <taxon>Eukaryota</taxon>
        <taxon>Viridiplantae</taxon>
        <taxon>Streptophyta</taxon>
        <taxon>Embryophyta</taxon>
        <taxon>Tracheophyta</taxon>
        <taxon>Spermatophyta</taxon>
        <taxon>Magnoliopsida</taxon>
        <taxon>Proteales</taxon>
        <taxon>Nelumbonaceae</taxon>
        <taxon>Nelumbo</taxon>
    </lineage>
</organism>
<keyword evidence="2" id="KW-1185">Reference proteome</keyword>
<dbReference type="EMBL" id="DUZY01000004">
    <property type="protein sequence ID" value="DAD35764.1"/>
    <property type="molecule type" value="Genomic_DNA"/>
</dbReference>